<feature type="region of interest" description="Disordered" evidence="1">
    <location>
        <begin position="131"/>
        <end position="269"/>
    </location>
</feature>
<accession>A0A8H7E0F2</accession>
<feature type="region of interest" description="Disordered" evidence="1">
    <location>
        <begin position="1"/>
        <end position="32"/>
    </location>
</feature>
<feature type="compositionally biased region" description="Low complexity" evidence="1">
    <location>
        <begin position="189"/>
        <end position="205"/>
    </location>
</feature>
<name>A0A8H7E0F2_9EURO</name>
<feature type="compositionally biased region" description="Basic and acidic residues" evidence="1">
    <location>
        <begin position="13"/>
        <end position="24"/>
    </location>
</feature>
<comment type="caution">
    <text evidence="2">The sequence shown here is derived from an EMBL/GenBank/DDBJ whole genome shotgun (WGS) entry which is preliminary data.</text>
</comment>
<dbReference type="Proteomes" id="UP000606974">
    <property type="component" value="Unassembled WGS sequence"/>
</dbReference>
<evidence type="ECO:0000313" key="2">
    <source>
        <dbReference type="EMBL" id="KAF7504807.1"/>
    </source>
</evidence>
<reference evidence="2" key="1">
    <citation type="submission" date="2020-02" db="EMBL/GenBank/DDBJ databases">
        <authorList>
            <person name="Palmer J.M."/>
        </authorList>
    </citation>
    <scope>NUCLEOTIDE SEQUENCE</scope>
    <source>
        <strain evidence="2">EPUS1.4</strain>
        <tissue evidence="2">Thallus</tissue>
    </source>
</reference>
<dbReference type="EMBL" id="JAACFV010000127">
    <property type="protein sequence ID" value="KAF7504807.1"/>
    <property type="molecule type" value="Genomic_DNA"/>
</dbReference>
<evidence type="ECO:0000313" key="3">
    <source>
        <dbReference type="Proteomes" id="UP000606974"/>
    </source>
</evidence>
<feature type="region of interest" description="Disordered" evidence="1">
    <location>
        <begin position="336"/>
        <end position="359"/>
    </location>
</feature>
<evidence type="ECO:0000256" key="1">
    <source>
        <dbReference type="SAM" id="MobiDB-lite"/>
    </source>
</evidence>
<sequence length="416" mass="45237">MPPTRTIPPAKAVKTERTHEENQERAYIAASRRSDRSLEARVESARRASEIHKRRTGRSLRVTEQDVINEEMYEEEDDDLPMQYRRLTAHLQTGSVDFNRRLAAYLTNQVAMRSAMDQMINNSYAQQYPNAPQFAHNNSQSAFSPPVSGANIAQSPMNAQRPAPYPSPYQTGFNHPHSRSYSTATPNDSSHTSAPHASSPPSASPHQRRMSTPGGTASPAMSRPLKTEDIKSDPDYHRQTQSARPAISNPYPPLWQDMGPFTTSLPPESQQMLGPAFDPRNPMTSMLMAGSENYTSSPYYPWGNMQSSSKIDATRSSYGGMFSTLAPSALESSDGFSASGAKFGADSNESSSAPSAGLDFNFNQDGSGLKGMLGFGSGVTRESSVTGPASGQITPGEGFWDSFVQDGGWVDETAAQ</sequence>
<gene>
    <name evidence="2" type="ORF">GJ744_001740</name>
</gene>
<keyword evidence="3" id="KW-1185">Reference proteome</keyword>
<proteinExistence type="predicted"/>
<dbReference type="AlphaFoldDB" id="A0A8H7E0F2"/>
<dbReference type="OrthoDB" id="5397087at2759"/>
<feature type="compositionally biased region" description="Polar residues" evidence="1">
    <location>
        <begin position="168"/>
        <end position="188"/>
    </location>
</feature>
<feature type="compositionally biased region" description="Polar residues" evidence="1">
    <location>
        <begin position="131"/>
        <end position="143"/>
    </location>
</feature>
<feature type="compositionally biased region" description="Basic and acidic residues" evidence="1">
    <location>
        <begin position="225"/>
        <end position="238"/>
    </location>
</feature>
<protein>
    <submittedName>
        <fullName evidence="2">Uncharacterized protein</fullName>
    </submittedName>
</protein>
<organism evidence="2 3">
    <name type="scientific">Endocarpon pusillum</name>
    <dbReference type="NCBI Taxonomy" id="364733"/>
    <lineage>
        <taxon>Eukaryota</taxon>
        <taxon>Fungi</taxon>
        <taxon>Dikarya</taxon>
        <taxon>Ascomycota</taxon>
        <taxon>Pezizomycotina</taxon>
        <taxon>Eurotiomycetes</taxon>
        <taxon>Chaetothyriomycetidae</taxon>
        <taxon>Verrucariales</taxon>
        <taxon>Verrucariaceae</taxon>
        <taxon>Endocarpon</taxon>
    </lineage>
</organism>